<dbReference type="GO" id="GO:0006891">
    <property type="term" value="P:intra-Golgi vesicle-mediated transport"/>
    <property type="evidence" value="ECO:0007669"/>
    <property type="project" value="InterPro"/>
</dbReference>
<dbReference type="Pfam" id="PF12735">
    <property type="entry name" value="IgD3_Trs65"/>
    <property type="match status" value="1"/>
</dbReference>
<keyword evidence="4" id="KW-1185">Reference proteome</keyword>
<gene>
    <name evidence="3" type="ORF">BD410DRAFT_712172</name>
</gene>
<evidence type="ECO:0000256" key="1">
    <source>
        <dbReference type="SAM" id="MobiDB-lite"/>
    </source>
</evidence>
<sequence>MEQLFTSSSLNLVVPDTTVQLPKDVLTGVEGDLWLAEVDALTQRSQAFFDEKLDFLLILRLGALPVTDSKSTISPVVLTFLQHLQISLEATYISPQSDETPLGGTIGAVPARTPSSSRARQALGANVPLFPPQTPNPTPVTVQSDQKYVNSEGTLLQSFIWGDRAAQTDETDSFAILWSENEQTWSAVYRLSVIVAFVRTNYIDPLLCLTASVTLREKPLSETPPRRALAEIVGSVVYPSMVAEEPSVTDSKVEQEDREEDLAIFEEVNLLSGFQAGPTFASTPDSPDLYLPTSRLGPRTRRDIFPLVPQSPETPSMPTPSTARSVQTLKKSFRKILATVSGFRVRMRTVFVPCLYLQGDEHENEPRQEAGNEERTVVLCVEVENSGESGAGFAVEHVEVSISGEGTKVQLVGWGEHGFSDSTKIFPLLIRSSEQYNLLYAVTFMDPPETHPTMSRRDSGGPSSLNEFQRAVSINVTGRPFEMSNSADIFKDPEHLMYPTSSFLSRWNCVLDLSPPRRRDSSAIYNDPPGSARNVLPTPPSPFPLASPQTKVALEKVLAATKMPPLSMVGSKRHTFAIAGAAPNMRVPVNYRASTSMLGSELISSPTIHGGATPPPSRTVPGKWKSNAPASALSPPLPALPAEAQLSADQQPSFMQLPPTPAYPAYTNAPWTPRPASQAPVSDQQTTAGPSVDIHREHMNQAGVPQTPGPRFPAPSPIEKVVLGSIDVREPVVISVIVVPPHRDFMPTHDSDKIYPLDEFMLELFVFNQSSSVKRFEVSYPDRKRYREDLNSTTRTVKHGFENPGFIPLENRIRIGPLRPSTCQSTRMRFLAMTPGLHSIDTLILTDVETGIATNLRFVPI</sequence>
<evidence type="ECO:0000313" key="4">
    <source>
        <dbReference type="Proteomes" id="UP000294933"/>
    </source>
</evidence>
<dbReference type="GO" id="GO:1990071">
    <property type="term" value="C:TRAPPII protein complex"/>
    <property type="evidence" value="ECO:0007669"/>
    <property type="project" value="InterPro"/>
</dbReference>
<evidence type="ECO:0000313" key="3">
    <source>
        <dbReference type="EMBL" id="TDL28686.1"/>
    </source>
</evidence>
<dbReference type="PANTHER" id="PTHR28159:SF1">
    <property type="entry name" value="TRAFFICKING PROTEIN PARTICLE COMPLEX II-SPECIFIC SUBUNIT 65"/>
    <property type="match status" value="1"/>
</dbReference>
<feature type="domain" description="Trafficking protein particle complex II-specific subunit 65 IgD3" evidence="2">
    <location>
        <begin position="805"/>
        <end position="860"/>
    </location>
</feature>
<proteinExistence type="predicted"/>
<name>A0A4Y7QMT6_9AGAM</name>
<feature type="region of interest" description="Disordered" evidence="1">
    <location>
        <begin position="604"/>
        <end position="638"/>
    </location>
</feature>
<reference evidence="3 4" key="1">
    <citation type="submission" date="2018-06" db="EMBL/GenBank/DDBJ databases">
        <title>A transcriptomic atlas of mushroom development highlights an independent origin of complex multicellularity.</title>
        <authorList>
            <consortium name="DOE Joint Genome Institute"/>
            <person name="Krizsan K."/>
            <person name="Almasi E."/>
            <person name="Merenyi Z."/>
            <person name="Sahu N."/>
            <person name="Viragh M."/>
            <person name="Koszo T."/>
            <person name="Mondo S."/>
            <person name="Kiss B."/>
            <person name="Balint B."/>
            <person name="Kues U."/>
            <person name="Barry K."/>
            <person name="Hegedus J.C."/>
            <person name="Henrissat B."/>
            <person name="Johnson J."/>
            <person name="Lipzen A."/>
            <person name="Ohm R."/>
            <person name="Nagy I."/>
            <person name="Pangilinan J."/>
            <person name="Yan J."/>
            <person name="Xiong Y."/>
            <person name="Grigoriev I.V."/>
            <person name="Hibbett D.S."/>
            <person name="Nagy L.G."/>
        </authorList>
    </citation>
    <scope>NUCLEOTIDE SEQUENCE [LARGE SCALE GENOMIC DNA]</scope>
    <source>
        <strain evidence="3 4">SZMC22713</strain>
    </source>
</reference>
<dbReference type="AlphaFoldDB" id="A0A4Y7QMT6"/>
<dbReference type="Proteomes" id="UP000294933">
    <property type="component" value="Unassembled WGS sequence"/>
</dbReference>
<dbReference type="STRING" id="50990.A0A4Y7QMT6"/>
<accession>A0A4Y7QMT6</accession>
<dbReference type="VEuPathDB" id="FungiDB:BD410DRAFT_712172"/>
<dbReference type="OrthoDB" id="24630at2759"/>
<dbReference type="InterPro" id="IPR024662">
    <property type="entry name" value="Trs65"/>
</dbReference>
<evidence type="ECO:0000259" key="2">
    <source>
        <dbReference type="Pfam" id="PF12735"/>
    </source>
</evidence>
<dbReference type="InterPro" id="IPR055420">
    <property type="entry name" value="IgD3_Trs65"/>
</dbReference>
<dbReference type="GO" id="GO:0005802">
    <property type="term" value="C:trans-Golgi network"/>
    <property type="evidence" value="ECO:0007669"/>
    <property type="project" value="TreeGrafter"/>
</dbReference>
<feature type="compositionally biased region" description="Low complexity" evidence="1">
    <location>
        <begin position="626"/>
        <end position="638"/>
    </location>
</feature>
<dbReference type="EMBL" id="ML170157">
    <property type="protein sequence ID" value="TDL28686.1"/>
    <property type="molecule type" value="Genomic_DNA"/>
</dbReference>
<dbReference type="PANTHER" id="PTHR28159">
    <property type="entry name" value="TRAFFICKING PROTEIN PARTICLE COMPLEX II-SPECIFIC SUBUNIT 65"/>
    <property type="match status" value="1"/>
</dbReference>
<organism evidence="3 4">
    <name type="scientific">Rickenella mellea</name>
    <dbReference type="NCBI Taxonomy" id="50990"/>
    <lineage>
        <taxon>Eukaryota</taxon>
        <taxon>Fungi</taxon>
        <taxon>Dikarya</taxon>
        <taxon>Basidiomycota</taxon>
        <taxon>Agaricomycotina</taxon>
        <taxon>Agaricomycetes</taxon>
        <taxon>Hymenochaetales</taxon>
        <taxon>Rickenellaceae</taxon>
        <taxon>Rickenella</taxon>
    </lineage>
</organism>
<protein>
    <recommendedName>
        <fullName evidence="2">Trafficking protein particle complex II-specific subunit 65 IgD3 domain-containing protein</fullName>
    </recommendedName>
</protein>